<dbReference type="RefSeq" id="WP_092562372.1">
    <property type="nucleotide sequence ID" value="NZ_FOYZ01000012.1"/>
</dbReference>
<evidence type="ECO:0000313" key="3">
    <source>
        <dbReference type="Proteomes" id="UP000199659"/>
    </source>
</evidence>
<sequence length="267" mass="31457">MIFIDFYNIKIKDFDNSHKQIIIYSKMNRYNFSNLSCEDKNDNELSPHLSIDELVYKVNKSAKSSKNRSKNMIYDYARSNEWKWFVTMTFDPKKVDSFDYEIVTKKLSQWLKNIHKRKCPNMKYLFVPELHPTSGRFHFHGIMNNIDELEILDSGHVDNDGNIIYNIGSYKLGFTTATKIRDTEKVAMYIGKYVTKELSAVAKNKKKYWVSKNLNIPSVTVYEGDMEELDFGVHGAIINDSEYDMVNFKQVKKGDGYIRYYELKKKE</sequence>
<accession>A0A1I6L172</accession>
<proteinExistence type="predicted"/>
<dbReference type="Pfam" id="PF23343">
    <property type="entry name" value="REP_ORF2-G2P"/>
    <property type="match status" value="1"/>
</dbReference>
<evidence type="ECO:0000259" key="1">
    <source>
        <dbReference type="Pfam" id="PF23343"/>
    </source>
</evidence>
<dbReference type="STRING" id="37658.SAMN05661086_02978"/>
<feature type="domain" description="Replication-associated protein ORF2/G2P" evidence="1">
    <location>
        <begin position="84"/>
        <end position="197"/>
    </location>
</feature>
<dbReference type="Proteomes" id="UP000199659">
    <property type="component" value="Unassembled WGS sequence"/>
</dbReference>
<dbReference type="AlphaFoldDB" id="A0A1I6L172"/>
<dbReference type="EMBL" id="FOYZ01000012">
    <property type="protein sequence ID" value="SFR97196.1"/>
    <property type="molecule type" value="Genomic_DNA"/>
</dbReference>
<reference evidence="2 3" key="1">
    <citation type="submission" date="2016-10" db="EMBL/GenBank/DDBJ databases">
        <authorList>
            <person name="de Groot N.N."/>
        </authorList>
    </citation>
    <scope>NUCLEOTIDE SEQUENCE [LARGE SCALE GENOMIC DNA]</scope>
    <source>
        <strain evidence="2 3">743A</strain>
    </source>
</reference>
<keyword evidence="3" id="KW-1185">Reference proteome</keyword>
<gene>
    <name evidence="2" type="ORF">SAMN05661086_02978</name>
</gene>
<protein>
    <recommendedName>
        <fullName evidence="1">Replication-associated protein ORF2/G2P domain-containing protein</fullName>
    </recommendedName>
</protein>
<dbReference type="InterPro" id="IPR056906">
    <property type="entry name" value="ORF2/G2P_dom"/>
</dbReference>
<organism evidence="2 3">
    <name type="scientific">Anaeromicropila populeti</name>
    <dbReference type="NCBI Taxonomy" id="37658"/>
    <lineage>
        <taxon>Bacteria</taxon>
        <taxon>Bacillati</taxon>
        <taxon>Bacillota</taxon>
        <taxon>Clostridia</taxon>
        <taxon>Lachnospirales</taxon>
        <taxon>Lachnospiraceae</taxon>
        <taxon>Anaeromicropila</taxon>
    </lineage>
</organism>
<name>A0A1I6L172_9FIRM</name>
<evidence type="ECO:0000313" key="2">
    <source>
        <dbReference type="EMBL" id="SFR97196.1"/>
    </source>
</evidence>